<dbReference type="InterPro" id="IPR000834">
    <property type="entry name" value="Peptidase_M14"/>
</dbReference>
<keyword evidence="4" id="KW-0378">Hydrolase</keyword>
<evidence type="ECO:0000259" key="10">
    <source>
        <dbReference type="PROSITE" id="PS52035"/>
    </source>
</evidence>
<feature type="region of interest" description="Disordered" evidence="8">
    <location>
        <begin position="691"/>
        <end position="716"/>
    </location>
</feature>
<evidence type="ECO:0000256" key="7">
    <source>
        <dbReference type="PROSITE-ProRule" id="PRU01379"/>
    </source>
</evidence>
<name>A0A2T5J5H2_9SPHI</name>
<feature type="chain" id="PRO_5015406584" evidence="9">
    <location>
        <begin position="20"/>
        <end position="844"/>
    </location>
</feature>
<comment type="cofactor">
    <cofactor evidence="1">
        <name>Zn(2+)</name>
        <dbReference type="ChEBI" id="CHEBI:29105"/>
    </cofactor>
</comment>
<evidence type="ECO:0000256" key="5">
    <source>
        <dbReference type="ARBA" id="ARBA00022833"/>
    </source>
</evidence>
<dbReference type="PROSITE" id="PS52035">
    <property type="entry name" value="PEPTIDASE_M14"/>
    <property type="match status" value="1"/>
</dbReference>
<evidence type="ECO:0000256" key="1">
    <source>
        <dbReference type="ARBA" id="ARBA00001947"/>
    </source>
</evidence>
<dbReference type="PANTHER" id="PTHR11705">
    <property type="entry name" value="PROTEASE FAMILY M14 CARBOXYPEPTIDASE A,B"/>
    <property type="match status" value="1"/>
</dbReference>
<dbReference type="RefSeq" id="WP_107831100.1">
    <property type="nucleotide sequence ID" value="NZ_CP160205.1"/>
</dbReference>
<comment type="caution">
    <text evidence="11">The sequence shown here is derived from an EMBL/GenBank/DDBJ whole genome shotgun (WGS) entry which is preliminary data.</text>
</comment>
<dbReference type="GO" id="GO:0005615">
    <property type="term" value="C:extracellular space"/>
    <property type="evidence" value="ECO:0007669"/>
    <property type="project" value="TreeGrafter"/>
</dbReference>
<dbReference type="GO" id="GO:0006508">
    <property type="term" value="P:proteolysis"/>
    <property type="evidence" value="ECO:0007669"/>
    <property type="project" value="UniProtKB-KW"/>
</dbReference>
<gene>
    <name evidence="11" type="ORF">C8P68_109105</name>
</gene>
<evidence type="ECO:0000256" key="4">
    <source>
        <dbReference type="ARBA" id="ARBA00022801"/>
    </source>
</evidence>
<dbReference type="CDD" id="cd06238">
    <property type="entry name" value="M14-like"/>
    <property type="match status" value="1"/>
</dbReference>
<comment type="caution">
    <text evidence="7">Lacks conserved residue(s) required for the propagation of feature annotation.</text>
</comment>
<accession>A0A2T5J5H2</accession>
<keyword evidence="9" id="KW-0732">Signal</keyword>
<proteinExistence type="inferred from homology"/>
<dbReference type="SUPFAM" id="SSF52317">
    <property type="entry name" value="Class I glutamine amidotransferase-like"/>
    <property type="match status" value="1"/>
</dbReference>
<evidence type="ECO:0000256" key="8">
    <source>
        <dbReference type="SAM" id="MobiDB-lite"/>
    </source>
</evidence>
<reference evidence="11 12" key="1">
    <citation type="submission" date="2018-04" db="EMBL/GenBank/DDBJ databases">
        <title>Genomic Encyclopedia of Archaeal and Bacterial Type Strains, Phase II (KMG-II): from individual species to whole genera.</title>
        <authorList>
            <person name="Goeker M."/>
        </authorList>
    </citation>
    <scope>NUCLEOTIDE SEQUENCE [LARGE SCALE GENOMIC DNA]</scope>
    <source>
        <strain evidence="11 12">DSM 26809</strain>
    </source>
</reference>
<dbReference type="CDD" id="cd03143">
    <property type="entry name" value="A4_beta-galactosidase_middle_domain"/>
    <property type="match status" value="1"/>
</dbReference>
<evidence type="ECO:0000256" key="3">
    <source>
        <dbReference type="ARBA" id="ARBA00022670"/>
    </source>
</evidence>
<evidence type="ECO:0000313" key="11">
    <source>
        <dbReference type="EMBL" id="PTQ93233.1"/>
    </source>
</evidence>
<dbReference type="Proteomes" id="UP000244168">
    <property type="component" value="Unassembled WGS sequence"/>
</dbReference>
<evidence type="ECO:0000256" key="9">
    <source>
        <dbReference type="SAM" id="SignalP"/>
    </source>
</evidence>
<dbReference type="Pfam" id="PF00246">
    <property type="entry name" value="Peptidase_M14"/>
    <property type="match status" value="1"/>
</dbReference>
<dbReference type="PANTHER" id="PTHR11705:SF143">
    <property type="entry name" value="SLL0236 PROTEIN"/>
    <property type="match status" value="1"/>
</dbReference>
<keyword evidence="12" id="KW-1185">Reference proteome</keyword>
<keyword evidence="5" id="KW-0862">Zinc</keyword>
<dbReference type="SMART" id="SM00631">
    <property type="entry name" value="Zn_pept"/>
    <property type="match status" value="1"/>
</dbReference>
<dbReference type="Gene3D" id="3.40.630.10">
    <property type="entry name" value="Zn peptidases"/>
    <property type="match status" value="1"/>
</dbReference>
<protein>
    <submittedName>
        <fullName evidence="11">Zinc carboxypeptidase</fullName>
    </submittedName>
</protein>
<dbReference type="GO" id="GO:0004181">
    <property type="term" value="F:metallocarboxypeptidase activity"/>
    <property type="evidence" value="ECO:0007669"/>
    <property type="project" value="InterPro"/>
</dbReference>
<feature type="domain" description="Peptidase M14" evidence="10">
    <location>
        <begin position="35"/>
        <end position="348"/>
    </location>
</feature>
<organism evidence="11 12">
    <name type="scientific">Mucilaginibacter yixingensis</name>
    <dbReference type="NCBI Taxonomy" id="1295612"/>
    <lineage>
        <taxon>Bacteria</taxon>
        <taxon>Pseudomonadati</taxon>
        <taxon>Bacteroidota</taxon>
        <taxon>Sphingobacteriia</taxon>
        <taxon>Sphingobacteriales</taxon>
        <taxon>Sphingobacteriaceae</taxon>
        <taxon>Mucilaginibacter</taxon>
    </lineage>
</organism>
<keyword evidence="11" id="KW-0121">Carboxypeptidase</keyword>
<keyword evidence="3" id="KW-0645">Protease</keyword>
<evidence type="ECO:0000256" key="6">
    <source>
        <dbReference type="ARBA" id="ARBA00023049"/>
    </source>
</evidence>
<dbReference type="EMBL" id="QAOQ01000009">
    <property type="protein sequence ID" value="PTQ93233.1"/>
    <property type="molecule type" value="Genomic_DNA"/>
</dbReference>
<dbReference type="AlphaFoldDB" id="A0A2T5J5H2"/>
<dbReference type="OrthoDB" id="9758209at2"/>
<dbReference type="SUPFAM" id="SSF53187">
    <property type="entry name" value="Zn-dependent exopeptidases"/>
    <property type="match status" value="1"/>
</dbReference>
<dbReference type="GO" id="GO:0008270">
    <property type="term" value="F:zinc ion binding"/>
    <property type="evidence" value="ECO:0007669"/>
    <property type="project" value="InterPro"/>
</dbReference>
<comment type="similarity">
    <text evidence="2 7">Belongs to the peptidase M14 family.</text>
</comment>
<keyword evidence="6" id="KW-0482">Metalloprotease</keyword>
<evidence type="ECO:0000313" key="12">
    <source>
        <dbReference type="Proteomes" id="UP000244168"/>
    </source>
</evidence>
<evidence type="ECO:0000256" key="2">
    <source>
        <dbReference type="ARBA" id="ARBA00005988"/>
    </source>
</evidence>
<feature type="signal peptide" evidence="9">
    <location>
        <begin position="1"/>
        <end position="19"/>
    </location>
</feature>
<dbReference type="InterPro" id="IPR029062">
    <property type="entry name" value="Class_I_gatase-like"/>
</dbReference>
<sequence>MKKLYLLIVLLFCFCAVQAQKLQSPAEFLGYRLGEHFTFYSRIADYFRYVAQASKNVKLQQYGTTNEGRPLLVAFIGSEQNVNRLEVVRKYNLSLAGLDNGVAINNPPVIVWLSYNVHGNEPSSSEAAMWTLYDVANPENAKTQAWLKNTLVIIDPCVNPDGRDRYVNYYNMVGDRIPDANPASREHTEPWPGGRVNHYYFDLNRDWAWQTQKETQARVGLFNKWLPQIHVDFHEQGYNSPYYFAPAAEPFHKVITAWQREFQTIIGKNNAKLFDQNGWMYFTHEEFDLLYPSYGDTYPLYNGSIGMTYEQGGISGGLAVITAGNDTLTLADRIAHHHANSLSTIETASKYAQKAVDEFKKFYDNSRSNPPGDYKTYVIKNDNQDKINALGQLLDRNGIQYGFGVSRPANGFNYFNLKTENFNIGPNDMVIDAYQPKSVLASVLLEPKTFVADSNTYDITAWSLPYAYGLKAYGLKEEVKAADGKQTISALKANVPAPGSPVYAYVSAWQSVEDVKFMAALMKKNIRVRYAEMPFEAAGKKFSRGSIIITRAGNSRPDFEQLVSGAAKEFKRELTALSSGFVDKGADIGSKEVHLIAKPKVMLLSNEGTSSSNVGEIWHFFEQQINYPLTLVRYQDLGKVKLSDFDVLILPDGNYPDLPADKLQAWVHDGGKLIAIGDGAATLEDKKGFRISGKDSDKDGKDDKDQKADKDKKKKTIDDTRVYGERERQSLKTSVPGAIYKMRLDNTHPLAYGLPDYYYTLKLDDKIYAPLGDDGWSVGTIKKDGFVAGFVGQTSKNKIMDGMLLGVQPLGRGTVVYMVDDPLFRELWENGKLLFSNAVFMVGN</sequence>